<sequence>MSALRIRIELNKGRVGMPFGKLARVCQEATKFLEMLCEDLELPEGDAWLAEEFENASLMFDVRHGIQIDPVAAEVARQAMGMVFGETSEYLPVAVKIRTETRRQFRKMTRALDPDEYMRIGVYRGDEHRPDRWYEIQRSDAVELTEGIIDRGTYGEVQGVVNAFFKEAQPPYVRIRELSTGNLVKCFFRADQYQAAVELLEDKDAVVFVEGWLREDASTGATREVRVEDFTPAVEFDERAVEALYGAVPDYTGSLTSEQFVERIRGDR</sequence>
<reference evidence="1 2" key="1">
    <citation type="submission" date="2020-08" db="EMBL/GenBank/DDBJ databases">
        <authorList>
            <person name="Xu S."/>
            <person name="Li A."/>
        </authorList>
    </citation>
    <scope>NUCLEOTIDE SEQUENCE [LARGE SCALE GENOMIC DNA]</scope>
    <source>
        <strain evidence="1 2">119BY6-57</strain>
    </source>
</reference>
<name>A0A7W3TPM2_9GAMM</name>
<dbReference type="EMBL" id="JACHTF010000026">
    <property type="protein sequence ID" value="MBB1062163.1"/>
    <property type="molecule type" value="Genomic_DNA"/>
</dbReference>
<dbReference type="Proteomes" id="UP000523196">
    <property type="component" value="Unassembled WGS sequence"/>
</dbReference>
<dbReference type="AlphaFoldDB" id="A0A7W3TPM2"/>
<evidence type="ECO:0000313" key="1">
    <source>
        <dbReference type="EMBL" id="MBB1062163.1"/>
    </source>
</evidence>
<accession>A0A7W3TPM2</accession>
<proteinExistence type="predicted"/>
<organism evidence="1 2">
    <name type="scientific">Marilutibacter spongiae</name>
    <dbReference type="NCBI Taxonomy" id="2025720"/>
    <lineage>
        <taxon>Bacteria</taxon>
        <taxon>Pseudomonadati</taxon>
        <taxon>Pseudomonadota</taxon>
        <taxon>Gammaproteobacteria</taxon>
        <taxon>Lysobacterales</taxon>
        <taxon>Lysobacteraceae</taxon>
        <taxon>Marilutibacter</taxon>
    </lineage>
</organism>
<comment type="caution">
    <text evidence="1">The sequence shown here is derived from an EMBL/GenBank/DDBJ whole genome shotgun (WGS) entry which is preliminary data.</text>
</comment>
<evidence type="ECO:0000313" key="2">
    <source>
        <dbReference type="Proteomes" id="UP000523196"/>
    </source>
</evidence>
<protein>
    <submittedName>
        <fullName evidence="1">Uncharacterized protein</fullName>
    </submittedName>
</protein>
<gene>
    <name evidence="1" type="ORF">H4F98_16435</name>
</gene>
<keyword evidence="2" id="KW-1185">Reference proteome</keyword>